<gene>
    <name evidence="2" type="ORF">BME96_11485</name>
    <name evidence="3" type="ORF">IC602_17500</name>
</gene>
<protein>
    <submittedName>
        <fullName evidence="3">YkyA family protein</fullName>
    </submittedName>
</protein>
<evidence type="ECO:0000256" key="1">
    <source>
        <dbReference type="SAM" id="Coils"/>
    </source>
</evidence>
<dbReference type="Proteomes" id="UP000182945">
    <property type="component" value="Chromosome"/>
</dbReference>
<keyword evidence="5" id="KW-1185">Reference proteome</keyword>
<organism evidence="2 4">
    <name type="scientific">Virgibacillus halodenitrificans</name>
    <name type="common">Bacillus halodenitrificans</name>
    <dbReference type="NCBI Taxonomy" id="1482"/>
    <lineage>
        <taxon>Bacteria</taxon>
        <taxon>Bacillati</taxon>
        <taxon>Bacillota</taxon>
        <taxon>Bacilli</taxon>
        <taxon>Bacillales</taxon>
        <taxon>Bacillaceae</taxon>
        <taxon>Virgibacillus</taxon>
    </lineage>
</organism>
<dbReference type="RefSeq" id="WP_071649111.1">
    <property type="nucleotide sequence ID" value="NZ_CP017962.1"/>
</dbReference>
<dbReference type="AlphaFoldDB" id="A0AAC9IZK9"/>
<feature type="coiled-coil region" evidence="1">
    <location>
        <begin position="94"/>
        <end position="121"/>
    </location>
</feature>
<sequence>MRRVQTIGFILVICLILLASCSGKSTEEKIHSQLEEAVNKEEVFEEQQEPITDLEKKEQELYNQIIDLSMDDFDKIKNLSEKAISVINERSDKIATEKESMESSKEEFKKAEELIGKLEDSKLKKKGQELVEVMNNRYDAYSKLNKAYNTSLKLEKEMYKMLQKEDVEQQELTKKIEKINQSYEKVLNYNKKFNEYTVEYNAIKKDFYELAEMNVNYEDNPAGDDSAEKK</sequence>
<name>A0AAC9IZK9_VIRHA</name>
<dbReference type="EMBL" id="JACWEZ010000017">
    <property type="protein sequence ID" value="MBD1224411.1"/>
    <property type="molecule type" value="Genomic_DNA"/>
</dbReference>
<keyword evidence="1" id="KW-0175">Coiled coil</keyword>
<dbReference type="Pfam" id="PF10368">
    <property type="entry name" value="YkyA"/>
    <property type="match status" value="1"/>
</dbReference>
<dbReference type="Gene3D" id="1.20.120.570">
    <property type="entry name" value="YkyA-like"/>
    <property type="match status" value="1"/>
</dbReference>
<dbReference type="GeneID" id="71515020"/>
<reference evidence="2 4" key="1">
    <citation type="submission" date="2016-11" db="EMBL/GenBank/DDBJ databases">
        <title>Complete genome sequencing of Virgibacillus halodenitrificans PDB-F2.</title>
        <authorList>
            <person name="Sun Z."/>
            <person name="Zhou Y."/>
            <person name="Li H."/>
        </authorList>
    </citation>
    <scope>NUCLEOTIDE SEQUENCE [LARGE SCALE GENOMIC DNA]</scope>
    <source>
        <strain evidence="2 4">PDB-F2</strain>
    </source>
</reference>
<dbReference type="InterPro" id="IPR036785">
    <property type="entry name" value="YkyA-like_sf"/>
</dbReference>
<dbReference type="Proteomes" id="UP000621631">
    <property type="component" value="Unassembled WGS sequence"/>
</dbReference>
<proteinExistence type="predicted"/>
<dbReference type="EMBL" id="CP017962">
    <property type="protein sequence ID" value="APC48771.1"/>
    <property type="molecule type" value="Genomic_DNA"/>
</dbReference>
<accession>A0AAC9IZK9</accession>
<reference evidence="3 5" key="2">
    <citation type="submission" date="2020-09" db="EMBL/GenBank/DDBJ databases">
        <title>Draft Genome Sequences of Oil-Oxidizing Bacteria Halomonas titanicae, Marinobacter lutaoensis, and Virgibacillus halodenitrificans Isolated from Highly Saline Environments.</title>
        <authorList>
            <person name="Grouzdev D.S."/>
            <person name="Sokolova D.S."/>
            <person name="Semenova E.M."/>
            <person name="Borzenkov I.A."/>
            <person name="Bidzhieva S.K."/>
            <person name="Poltaraus A.B."/>
            <person name="Nazina T.N."/>
        </authorList>
    </citation>
    <scope>NUCLEOTIDE SEQUENCE [LARGE SCALE GENOMIC DNA]</scope>
    <source>
        <strain evidence="3 5">VKM B-3472D</strain>
    </source>
</reference>
<dbReference type="SUPFAM" id="SSF140423">
    <property type="entry name" value="MW0975(SA0943)-like"/>
    <property type="match status" value="1"/>
</dbReference>
<dbReference type="PROSITE" id="PS51257">
    <property type="entry name" value="PROKAR_LIPOPROTEIN"/>
    <property type="match status" value="1"/>
</dbReference>
<evidence type="ECO:0000313" key="2">
    <source>
        <dbReference type="EMBL" id="APC48771.1"/>
    </source>
</evidence>
<evidence type="ECO:0000313" key="5">
    <source>
        <dbReference type="Proteomes" id="UP000621631"/>
    </source>
</evidence>
<evidence type="ECO:0000313" key="4">
    <source>
        <dbReference type="Proteomes" id="UP000182945"/>
    </source>
</evidence>
<evidence type="ECO:0000313" key="3">
    <source>
        <dbReference type="EMBL" id="MBD1224411.1"/>
    </source>
</evidence>
<dbReference type="KEGG" id="vhl:BME96_11485"/>
<dbReference type="InterPro" id="IPR019454">
    <property type="entry name" value="Lipoprot_YkyA-like"/>
</dbReference>